<organism evidence="2">
    <name type="scientific">Siphoviridae sp. ctZHD14</name>
    <dbReference type="NCBI Taxonomy" id="2827891"/>
    <lineage>
        <taxon>Viruses</taxon>
        <taxon>Duplodnaviria</taxon>
        <taxon>Heunggongvirae</taxon>
        <taxon>Uroviricota</taxon>
        <taxon>Caudoviricetes</taxon>
    </lineage>
</organism>
<feature type="transmembrane region" description="Helical" evidence="1">
    <location>
        <begin position="12"/>
        <end position="33"/>
    </location>
</feature>
<sequence>MAEPHLKNLAKIPGLCGAIFFLYNLLKLCYNIIVNKFELFKTLI</sequence>
<keyword evidence="1" id="KW-0472">Membrane</keyword>
<evidence type="ECO:0000313" key="2">
    <source>
        <dbReference type="EMBL" id="DAF55305.1"/>
    </source>
</evidence>
<proteinExistence type="predicted"/>
<keyword evidence="1" id="KW-1133">Transmembrane helix</keyword>
<accession>A0A8S5SWC5</accession>
<protein>
    <submittedName>
        <fullName evidence="2">Uncharacterized protein</fullName>
    </submittedName>
</protein>
<name>A0A8S5SWC5_9CAUD</name>
<keyword evidence="1" id="KW-0812">Transmembrane</keyword>
<dbReference type="EMBL" id="BK032687">
    <property type="protein sequence ID" value="DAF55305.1"/>
    <property type="molecule type" value="Genomic_DNA"/>
</dbReference>
<evidence type="ECO:0000256" key="1">
    <source>
        <dbReference type="SAM" id="Phobius"/>
    </source>
</evidence>
<reference evidence="2" key="1">
    <citation type="journal article" date="2021" name="Proc. Natl. Acad. Sci. U.S.A.">
        <title>A Catalog of Tens of Thousands of Viruses from Human Metagenomes Reveals Hidden Associations with Chronic Diseases.</title>
        <authorList>
            <person name="Tisza M.J."/>
            <person name="Buck C.B."/>
        </authorList>
    </citation>
    <scope>NUCLEOTIDE SEQUENCE</scope>
    <source>
        <strain evidence="2">CtZHD14</strain>
    </source>
</reference>